<dbReference type="RefSeq" id="WP_106123825.1">
    <property type="nucleotide sequence ID" value="NZ_PVTY01000017.1"/>
</dbReference>
<accession>A0A2T0YDP1</accession>
<dbReference type="AlphaFoldDB" id="A0A2T0YDP1"/>
<feature type="compositionally biased region" description="Basic and acidic residues" evidence="1">
    <location>
        <begin position="166"/>
        <end position="187"/>
    </location>
</feature>
<evidence type="ECO:0000313" key="2">
    <source>
        <dbReference type="EMBL" id="PRZ12926.1"/>
    </source>
</evidence>
<reference evidence="2 3" key="1">
    <citation type="submission" date="2018-03" db="EMBL/GenBank/DDBJ databases">
        <title>Comparative analysis of microorganisms from saline springs in Andes Mountain Range, Colombia.</title>
        <authorList>
            <person name="Rubin E."/>
        </authorList>
    </citation>
    <scope>NUCLEOTIDE SEQUENCE [LARGE SCALE GENOMIC DNA]</scope>
    <source>
        <strain evidence="2 3">CG 35</strain>
    </source>
</reference>
<name>A0A2T0YDP1_9MICC</name>
<keyword evidence="3" id="KW-1185">Reference proteome</keyword>
<keyword evidence="2" id="KW-0378">Hydrolase</keyword>
<keyword evidence="2" id="KW-0255">Endonuclease</keyword>
<evidence type="ECO:0000313" key="3">
    <source>
        <dbReference type="Proteomes" id="UP000238217"/>
    </source>
</evidence>
<dbReference type="InterPro" id="IPR018575">
    <property type="entry name" value="Restrct_endonuc_II_Eco29kI"/>
</dbReference>
<dbReference type="REBASE" id="292818">
    <property type="entry name" value="Nsa35ORF11727P"/>
</dbReference>
<dbReference type="EMBL" id="PVTY01000017">
    <property type="protein sequence ID" value="PRZ12926.1"/>
    <property type="molecule type" value="Genomic_DNA"/>
</dbReference>
<gene>
    <name evidence="2" type="ORF">BCL67_11728</name>
</gene>
<comment type="caution">
    <text evidence="2">The sequence shown here is derived from an EMBL/GenBank/DDBJ whole genome shotgun (WGS) entry which is preliminary data.</text>
</comment>
<dbReference type="Pfam" id="PF09517">
    <property type="entry name" value="RE_Eco29kI"/>
    <property type="match status" value="1"/>
</dbReference>
<keyword evidence="2" id="KW-0540">Nuclease</keyword>
<dbReference type="Proteomes" id="UP000238217">
    <property type="component" value="Unassembled WGS sequence"/>
</dbReference>
<feature type="region of interest" description="Disordered" evidence="1">
    <location>
        <begin position="155"/>
        <end position="187"/>
    </location>
</feature>
<evidence type="ECO:0000256" key="1">
    <source>
        <dbReference type="SAM" id="MobiDB-lite"/>
    </source>
</evidence>
<protein>
    <submittedName>
        <fullName evidence="2">Eco29kI restriction endonuclease</fullName>
    </submittedName>
</protein>
<sequence length="203" mass="22611">MTKPFDPLDYDNLGTSIARALEEQPVTPLVNLRRFDGAGVYALYYTGDHPAYELLAKMNREHPGSWAIYIGKAEAENNRKGDPDQALKPVGPKLFSRTQKHRKSIEAAINLAVADFQVRALAVAPTWVSMAEIVAIRLHNTPVWNKVVDGFGGNAPGAGRQAGKRSRWDTLHPGRDYAENLGDRSESTSDIEQEIREYLRARL</sequence>
<organism evidence="2 3">
    <name type="scientific">Nesterenkonia sandarakina</name>
    <dbReference type="NCBI Taxonomy" id="272918"/>
    <lineage>
        <taxon>Bacteria</taxon>
        <taxon>Bacillati</taxon>
        <taxon>Actinomycetota</taxon>
        <taxon>Actinomycetes</taxon>
        <taxon>Micrococcales</taxon>
        <taxon>Micrococcaceae</taxon>
        <taxon>Nesterenkonia</taxon>
    </lineage>
</organism>
<proteinExistence type="predicted"/>
<dbReference type="GO" id="GO:0004519">
    <property type="term" value="F:endonuclease activity"/>
    <property type="evidence" value="ECO:0007669"/>
    <property type="project" value="UniProtKB-KW"/>
</dbReference>
<dbReference type="OrthoDB" id="4187639at2"/>